<feature type="chain" id="PRO_5001744666" evidence="6">
    <location>
        <begin position="25"/>
        <end position="536"/>
    </location>
</feature>
<comment type="caution">
    <text evidence="9">The sequence shown here is derived from an EMBL/GenBank/DDBJ whole genome shotgun (WGS) entry which is preliminary data.</text>
</comment>
<keyword evidence="4" id="KW-0472">Membrane</keyword>
<dbReference type="Proteomes" id="UP000028013">
    <property type="component" value="Unassembled WGS sequence"/>
</dbReference>
<comment type="subcellular location">
    <subcellularLocation>
        <location evidence="1">Cell outer membrane</location>
    </subcellularLocation>
</comment>
<evidence type="ECO:0000256" key="4">
    <source>
        <dbReference type="ARBA" id="ARBA00023136"/>
    </source>
</evidence>
<evidence type="ECO:0000313" key="9">
    <source>
        <dbReference type="EMBL" id="KDS54763.1"/>
    </source>
</evidence>
<evidence type="ECO:0000256" key="1">
    <source>
        <dbReference type="ARBA" id="ARBA00004442"/>
    </source>
</evidence>
<evidence type="ECO:0000256" key="5">
    <source>
        <dbReference type="ARBA" id="ARBA00023237"/>
    </source>
</evidence>
<dbReference type="PROSITE" id="PS51257">
    <property type="entry name" value="PROKAR_LIPOPROTEIN"/>
    <property type="match status" value="1"/>
</dbReference>
<feature type="signal peptide" evidence="6">
    <location>
        <begin position="1"/>
        <end position="24"/>
    </location>
</feature>
<dbReference type="EMBL" id="JNHN01000124">
    <property type="protein sequence ID" value="KDS54763.1"/>
    <property type="molecule type" value="Genomic_DNA"/>
</dbReference>
<organism evidence="9 10">
    <name type="scientific">Bacteroides uniformis str. 3978 T3 ii</name>
    <dbReference type="NCBI Taxonomy" id="1339349"/>
    <lineage>
        <taxon>Bacteria</taxon>
        <taxon>Pseudomonadati</taxon>
        <taxon>Bacteroidota</taxon>
        <taxon>Bacteroidia</taxon>
        <taxon>Bacteroidales</taxon>
        <taxon>Bacteroidaceae</taxon>
        <taxon>Bacteroides</taxon>
    </lineage>
</organism>
<keyword evidence="5" id="KW-0998">Cell outer membrane</keyword>
<evidence type="ECO:0000256" key="6">
    <source>
        <dbReference type="SAM" id="SignalP"/>
    </source>
</evidence>
<dbReference type="RefSeq" id="WP_005833936.1">
    <property type="nucleotide sequence ID" value="NZ_JNHN01000124.1"/>
</dbReference>
<keyword evidence="3 6" id="KW-0732">Signal</keyword>
<proteinExistence type="inferred from homology"/>
<evidence type="ECO:0000313" key="10">
    <source>
        <dbReference type="Proteomes" id="UP000028013"/>
    </source>
</evidence>
<dbReference type="InterPro" id="IPR011990">
    <property type="entry name" value="TPR-like_helical_dom_sf"/>
</dbReference>
<dbReference type="Gene3D" id="1.25.40.390">
    <property type="match status" value="1"/>
</dbReference>
<evidence type="ECO:0000256" key="2">
    <source>
        <dbReference type="ARBA" id="ARBA00006275"/>
    </source>
</evidence>
<evidence type="ECO:0000259" key="7">
    <source>
        <dbReference type="Pfam" id="PF07980"/>
    </source>
</evidence>
<name>A0A078S387_BACUN</name>
<dbReference type="InterPro" id="IPR033985">
    <property type="entry name" value="SusD-like_N"/>
</dbReference>
<gene>
    <name evidence="9" type="ORF">M094_4292</name>
</gene>
<reference evidence="9 10" key="1">
    <citation type="submission" date="2014-04" db="EMBL/GenBank/DDBJ databases">
        <authorList>
            <person name="Sears C."/>
            <person name="Carroll K."/>
            <person name="Sack B.R."/>
            <person name="Qadri F."/>
            <person name="Myers L.L."/>
            <person name="Chung G.-T."/>
            <person name="Escheverria P."/>
            <person name="Fraser C.M."/>
            <person name="Sadzewicz L."/>
            <person name="Shefchek K.A."/>
            <person name="Tallon L."/>
            <person name="Das S.P."/>
            <person name="Daugherty S."/>
            <person name="Mongodin E.F."/>
        </authorList>
    </citation>
    <scope>NUCLEOTIDE SEQUENCE [LARGE SCALE GENOMIC DNA]</scope>
    <source>
        <strain evidence="9 10">3978 T3 ii</strain>
    </source>
</reference>
<dbReference type="PATRIC" id="fig|1339349.3.peg.1072"/>
<dbReference type="AlphaFoldDB" id="A0A078S387"/>
<comment type="similarity">
    <text evidence="2">Belongs to the SusD family.</text>
</comment>
<protein>
    <submittedName>
        <fullName evidence="9">Starch-binding associating with outer membrane family protein</fullName>
    </submittedName>
</protein>
<evidence type="ECO:0000256" key="3">
    <source>
        <dbReference type="ARBA" id="ARBA00022729"/>
    </source>
</evidence>
<dbReference type="Pfam" id="PF07980">
    <property type="entry name" value="SusD_RagB"/>
    <property type="match status" value="1"/>
</dbReference>
<feature type="domain" description="SusD-like N-terminal" evidence="8">
    <location>
        <begin position="51"/>
        <end position="217"/>
    </location>
</feature>
<dbReference type="GO" id="GO:0009279">
    <property type="term" value="C:cell outer membrane"/>
    <property type="evidence" value="ECO:0007669"/>
    <property type="project" value="UniProtKB-SubCell"/>
</dbReference>
<evidence type="ECO:0000259" key="8">
    <source>
        <dbReference type="Pfam" id="PF14322"/>
    </source>
</evidence>
<dbReference type="Pfam" id="PF14322">
    <property type="entry name" value="SusD-like_3"/>
    <property type="match status" value="1"/>
</dbReference>
<dbReference type="InterPro" id="IPR012944">
    <property type="entry name" value="SusD_RagB_dom"/>
</dbReference>
<sequence length="536" mass="60998">MRLRKYIAFAGMAVLMLCSCNEMENAPTNKFTDNSYWTSTTKAQYVVNMAYSQMYNAGRMWSDESLSDNAYDGRSVDDQRAIRKGMATPSLDIFKNEWKDLYGGIKTCHVFLEKVDLVPNMDASVKARMIAEIRYIRASLYFRLTNLYGAVPFFTEDITLEESRSVSRTDRETIISFIHQELEDIKDALPTRDQLPEEDKGKITKGAVCALQARVYLMDSDWNNVMLYCDNLMNKQGEYGTYALFPDYAGLFDEANEYNEEIIMDRSYVPNLITWGEMVDMIPLSRGGRAVNRVPQQSLVDTYLMLSGKTISEAGTDYNPAYPYDNRDPRLTATIIYDGYDWSGNVDDGSKDVVINIRPGSGTDAYDGGGNGTSTGYFTRKYYNPQAPGDQNSGMNIITMRYADILLMYAEAVHETSGMTEEVWNKTIRPIRERAGFTADAALNFPAGKSKEEMRQIIRDERRVEMAMEGLRWYDIKRWKAGNEYLSGKVRGASFVDENKLDTRKFEEARDYLWAVPISEINLNPNLAPNNPGYGN</sequence>
<accession>A0A078S387</accession>
<dbReference type="SUPFAM" id="SSF48452">
    <property type="entry name" value="TPR-like"/>
    <property type="match status" value="1"/>
</dbReference>
<feature type="domain" description="RagB/SusD" evidence="7">
    <location>
        <begin position="293"/>
        <end position="534"/>
    </location>
</feature>